<dbReference type="Proteomes" id="UP001183176">
    <property type="component" value="Unassembled WGS sequence"/>
</dbReference>
<evidence type="ECO:0000313" key="3">
    <source>
        <dbReference type="Proteomes" id="UP001183176"/>
    </source>
</evidence>
<accession>A0ABU2J449</accession>
<protein>
    <submittedName>
        <fullName evidence="2">DUF305 domain-containing protein</fullName>
    </submittedName>
</protein>
<gene>
    <name evidence="2" type="ORF">RM423_00015</name>
</gene>
<dbReference type="Gene3D" id="1.20.1260.10">
    <property type="match status" value="1"/>
</dbReference>
<feature type="domain" description="DUF305" evidence="1">
    <location>
        <begin position="35"/>
        <end position="196"/>
    </location>
</feature>
<name>A0ABU2J449_9ACTN</name>
<dbReference type="Pfam" id="PF03713">
    <property type="entry name" value="DUF305"/>
    <property type="match status" value="1"/>
</dbReference>
<evidence type="ECO:0000259" key="1">
    <source>
        <dbReference type="Pfam" id="PF03713"/>
    </source>
</evidence>
<sequence length="208" mass="22230">MAIIAVAALVVAGGAGYVLGHRHSAARLPGANSVDAGFAWDMAAHHRQAVLMAGYTRDHTSDGVIRTLAFDIETSQFNQAGQMQGWLDTWGLPPESPNAPMSWMAGSGHDMMGSDMMGRDGLMPGMATQAQLAKLDTLRGKTLDIFFLQLMLHHHQGGAPMAQWAATHASTAYVRNAAKKMADSQGAEIVLMEQLLRERGASPLPPPM</sequence>
<dbReference type="PANTHER" id="PTHR36933">
    <property type="entry name" value="SLL0788 PROTEIN"/>
    <property type="match status" value="1"/>
</dbReference>
<evidence type="ECO:0000313" key="2">
    <source>
        <dbReference type="EMBL" id="MDT0259771.1"/>
    </source>
</evidence>
<keyword evidence="3" id="KW-1185">Reference proteome</keyword>
<comment type="caution">
    <text evidence="2">The sequence shown here is derived from an EMBL/GenBank/DDBJ whole genome shotgun (WGS) entry which is preliminary data.</text>
</comment>
<dbReference type="RefSeq" id="WP_311420931.1">
    <property type="nucleotide sequence ID" value="NZ_JAVREH010000001.1"/>
</dbReference>
<dbReference type="InterPro" id="IPR012347">
    <property type="entry name" value="Ferritin-like"/>
</dbReference>
<dbReference type="PANTHER" id="PTHR36933:SF1">
    <property type="entry name" value="SLL0788 PROTEIN"/>
    <property type="match status" value="1"/>
</dbReference>
<reference evidence="3" key="1">
    <citation type="submission" date="2023-07" db="EMBL/GenBank/DDBJ databases">
        <title>30 novel species of actinomycetes from the DSMZ collection.</title>
        <authorList>
            <person name="Nouioui I."/>
        </authorList>
    </citation>
    <scope>NUCLEOTIDE SEQUENCE [LARGE SCALE GENOMIC DNA]</scope>
    <source>
        <strain evidence="3">DSM 44399</strain>
    </source>
</reference>
<dbReference type="EMBL" id="JAVREH010000001">
    <property type="protein sequence ID" value="MDT0259771.1"/>
    <property type="molecule type" value="Genomic_DNA"/>
</dbReference>
<proteinExistence type="predicted"/>
<organism evidence="2 3">
    <name type="scientific">Jatrophihabitans lederbergiae</name>
    <dbReference type="NCBI Taxonomy" id="3075547"/>
    <lineage>
        <taxon>Bacteria</taxon>
        <taxon>Bacillati</taxon>
        <taxon>Actinomycetota</taxon>
        <taxon>Actinomycetes</taxon>
        <taxon>Jatrophihabitantales</taxon>
        <taxon>Jatrophihabitantaceae</taxon>
        <taxon>Jatrophihabitans</taxon>
    </lineage>
</organism>
<dbReference type="InterPro" id="IPR005183">
    <property type="entry name" value="DUF305_CopM-like"/>
</dbReference>